<comment type="subcellular location">
    <subcellularLocation>
        <location evidence="11">Cytoplasm</location>
    </subcellularLocation>
</comment>
<comment type="function">
    <text evidence="11">Catalyzes the specific phosphorylation of the 3-hydroxyl group of shikimic acid using ATP as a cosubstrate.</text>
</comment>
<dbReference type="PRINTS" id="PR01100">
    <property type="entry name" value="SHIKIMTKNASE"/>
</dbReference>
<keyword evidence="4 11" id="KW-0028">Amino-acid biosynthesis</keyword>
<comment type="cofactor">
    <cofactor evidence="11">
        <name>Mg(2+)</name>
        <dbReference type="ChEBI" id="CHEBI:18420"/>
    </cofactor>
    <text evidence="11">Binds 1 Mg(2+) ion per subunit.</text>
</comment>
<dbReference type="Pfam" id="PF01202">
    <property type="entry name" value="SKI"/>
    <property type="match status" value="1"/>
</dbReference>
<feature type="binding site" evidence="11">
    <location>
        <position position="57"/>
    </location>
    <ligand>
        <name>substrate</name>
    </ligand>
</feature>
<evidence type="ECO:0000256" key="6">
    <source>
        <dbReference type="ARBA" id="ARBA00022741"/>
    </source>
</evidence>
<dbReference type="AlphaFoldDB" id="A0A518KB19"/>
<comment type="similarity">
    <text evidence="2 11">Belongs to the shikimate kinase family.</text>
</comment>
<comment type="subunit">
    <text evidence="11">Monomer.</text>
</comment>
<sequence length="173" mass="18523">MHRLFLIGYRGSGKSTVARLLAERLGWASIDSDDEVEREAGKSIAAMFAEDGEPAFRDLEERVVASLCNRDKTVIALGGGAVLREASRRRMTAAGQVVYLTAPAATLAARIAGDATTASRRPSLTGLAGLEEVERVLAVREPIYRECATVAIDVDGRAPEAIADEIVGHFQVK</sequence>
<evidence type="ECO:0000313" key="12">
    <source>
        <dbReference type="EMBL" id="QDV74991.1"/>
    </source>
</evidence>
<gene>
    <name evidence="12" type="primary">aroL</name>
    <name evidence="11" type="synonym">aroK</name>
    <name evidence="12" type="ORF">Spa11_32000</name>
</gene>
<evidence type="ECO:0000256" key="11">
    <source>
        <dbReference type="HAMAP-Rule" id="MF_00109"/>
    </source>
</evidence>
<keyword evidence="13" id="KW-1185">Reference proteome</keyword>
<dbReference type="EMBL" id="CP036349">
    <property type="protein sequence ID" value="QDV74991.1"/>
    <property type="molecule type" value="Genomic_DNA"/>
</dbReference>
<evidence type="ECO:0000256" key="2">
    <source>
        <dbReference type="ARBA" id="ARBA00006997"/>
    </source>
</evidence>
<evidence type="ECO:0000256" key="8">
    <source>
        <dbReference type="ARBA" id="ARBA00022840"/>
    </source>
</evidence>
<dbReference type="Proteomes" id="UP000316426">
    <property type="component" value="Chromosome"/>
</dbReference>
<dbReference type="EC" id="2.7.1.71" evidence="3 11"/>
<evidence type="ECO:0000256" key="4">
    <source>
        <dbReference type="ARBA" id="ARBA00022605"/>
    </source>
</evidence>
<keyword evidence="11" id="KW-0963">Cytoplasm</keyword>
<keyword evidence="6 11" id="KW-0547">Nucleotide-binding</keyword>
<evidence type="ECO:0000313" key="13">
    <source>
        <dbReference type="Proteomes" id="UP000316426"/>
    </source>
</evidence>
<name>A0A518KB19_9BACT</name>
<dbReference type="InterPro" id="IPR023000">
    <property type="entry name" value="Shikimate_kinase_CS"/>
</dbReference>
<dbReference type="RefSeq" id="WP_145113895.1">
    <property type="nucleotide sequence ID" value="NZ_CP036349.1"/>
</dbReference>
<dbReference type="GO" id="GO:0005829">
    <property type="term" value="C:cytosol"/>
    <property type="evidence" value="ECO:0007669"/>
    <property type="project" value="TreeGrafter"/>
</dbReference>
<keyword evidence="9 11" id="KW-0057">Aromatic amino acid biosynthesis</keyword>
<dbReference type="KEGG" id="bmei:Spa11_32000"/>
<dbReference type="PANTHER" id="PTHR21087:SF16">
    <property type="entry name" value="SHIKIMATE KINASE 1, CHLOROPLASTIC"/>
    <property type="match status" value="1"/>
</dbReference>
<reference evidence="12 13" key="1">
    <citation type="submission" date="2019-02" db="EMBL/GenBank/DDBJ databases">
        <title>Deep-cultivation of Planctomycetes and their phenomic and genomic characterization uncovers novel biology.</title>
        <authorList>
            <person name="Wiegand S."/>
            <person name="Jogler M."/>
            <person name="Boedeker C."/>
            <person name="Pinto D."/>
            <person name="Vollmers J."/>
            <person name="Rivas-Marin E."/>
            <person name="Kohn T."/>
            <person name="Peeters S.H."/>
            <person name="Heuer A."/>
            <person name="Rast P."/>
            <person name="Oberbeckmann S."/>
            <person name="Bunk B."/>
            <person name="Jeske O."/>
            <person name="Meyerdierks A."/>
            <person name="Storesund J.E."/>
            <person name="Kallscheuer N."/>
            <person name="Luecker S."/>
            <person name="Lage O.M."/>
            <person name="Pohl T."/>
            <person name="Merkel B.J."/>
            <person name="Hornburger P."/>
            <person name="Mueller R.-W."/>
            <person name="Bruemmer F."/>
            <person name="Labrenz M."/>
            <person name="Spormann A.M."/>
            <person name="Op den Camp H."/>
            <person name="Overmann J."/>
            <person name="Amann R."/>
            <person name="Jetten M.S.M."/>
            <person name="Mascher T."/>
            <person name="Medema M.H."/>
            <person name="Devos D.P."/>
            <person name="Kaster A.-K."/>
            <person name="Ovreas L."/>
            <person name="Rohde M."/>
            <person name="Galperin M.Y."/>
            <person name="Jogler C."/>
        </authorList>
    </citation>
    <scope>NUCLEOTIDE SEQUENCE [LARGE SCALE GENOMIC DNA]</scope>
    <source>
        <strain evidence="12 13">Spa11</strain>
    </source>
</reference>
<feature type="binding site" evidence="11">
    <location>
        <position position="33"/>
    </location>
    <ligand>
        <name>substrate</name>
    </ligand>
</feature>
<protein>
    <recommendedName>
        <fullName evidence="3 11">Shikimate kinase</fullName>
        <shortName evidence="11">SK</shortName>
        <ecNumber evidence="3 11">2.7.1.71</ecNumber>
    </recommendedName>
</protein>
<feature type="binding site" evidence="11">
    <location>
        <position position="121"/>
    </location>
    <ligand>
        <name>ATP</name>
        <dbReference type="ChEBI" id="CHEBI:30616"/>
    </ligand>
</feature>
<dbReference type="InterPro" id="IPR027417">
    <property type="entry name" value="P-loop_NTPase"/>
</dbReference>
<keyword evidence="7 11" id="KW-0418">Kinase</keyword>
<feature type="binding site" evidence="11">
    <location>
        <position position="15"/>
    </location>
    <ligand>
        <name>Mg(2+)</name>
        <dbReference type="ChEBI" id="CHEBI:18420"/>
    </ligand>
</feature>
<feature type="binding site" evidence="11">
    <location>
        <position position="157"/>
    </location>
    <ligand>
        <name>ATP</name>
        <dbReference type="ChEBI" id="CHEBI:30616"/>
    </ligand>
</feature>
<keyword evidence="5 11" id="KW-0808">Transferase</keyword>
<dbReference type="HAMAP" id="MF_00109">
    <property type="entry name" value="Shikimate_kinase"/>
    <property type="match status" value="1"/>
</dbReference>
<keyword evidence="11" id="KW-0479">Metal-binding</keyword>
<evidence type="ECO:0000256" key="3">
    <source>
        <dbReference type="ARBA" id="ARBA00012154"/>
    </source>
</evidence>
<dbReference type="Gene3D" id="3.40.50.300">
    <property type="entry name" value="P-loop containing nucleotide triphosphate hydrolases"/>
    <property type="match status" value="1"/>
</dbReference>
<feature type="binding site" evidence="11">
    <location>
        <position position="79"/>
    </location>
    <ligand>
        <name>substrate</name>
    </ligand>
</feature>
<evidence type="ECO:0000256" key="1">
    <source>
        <dbReference type="ARBA" id="ARBA00004842"/>
    </source>
</evidence>
<evidence type="ECO:0000256" key="10">
    <source>
        <dbReference type="ARBA" id="ARBA00048567"/>
    </source>
</evidence>
<dbReference type="SUPFAM" id="SSF52540">
    <property type="entry name" value="P-loop containing nucleoside triphosphate hydrolases"/>
    <property type="match status" value="1"/>
</dbReference>
<dbReference type="CDD" id="cd00464">
    <property type="entry name" value="SK"/>
    <property type="match status" value="1"/>
</dbReference>
<keyword evidence="11" id="KW-0460">Magnesium</keyword>
<dbReference type="GO" id="GO:0009423">
    <property type="term" value="P:chorismate biosynthetic process"/>
    <property type="evidence" value="ECO:0007669"/>
    <property type="project" value="UniProtKB-UniRule"/>
</dbReference>
<dbReference type="PROSITE" id="PS01128">
    <property type="entry name" value="SHIKIMATE_KINASE"/>
    <property type="match status" value="1"/>
</dbReference>
<evidence type="ECO:0000256" key="7">
    <source>
        <dbReference type="ARBA" id="ARBA00022777"/>
    </source>
</evidence>
<dbReference type="InterPro" id="IPR031322">
    <property type="entry name" value="Shikimate/glucono_kinase"/>
</dbReference>
<proteinExistence type="inferred from homology"/>
<comment type="catalytic activity">
    <reaction evidence="10 11">
        <text>shikimate + ATP = 3-phosphoshikimate + ADP + H(+)</text>
        <dbReference type="Rhea" id="RHEA:13121"/>
        <dbReference type="ChEBI" id="CHEBI:15378"/>
        <dbReference type="ChEBI" id="CHEBI:30616"/>
        <dbReference type="ChEBI" id="CHEBI:36208"/>
        <dbReference type="ChEBI" id="CHEBI:145989"/>
        <dbReference type="ChEBI" id="CHEBI:456216"/>
        <dbReference type="EC" id="2.7.1.71"/>
    </reaction>
</comment>
<evidence type="ECO:0000256" key="9">
    <source>
        <dbReference type="ARBA" id="ARBA00023141"/>
    </source>
</evidence>
<dbReference type="GO" id="GO:0009073">
    <property type="term" value="P:aromatic amino acid family biosynthetic process"/>
    <property type="evidence" value="ECO:0007669"/>
    <property type="project" value="UniProtKB-KW"/>
</dbReference>
<feature type="binding site" evidence="11">
    <location>
        <begin position="11"/>
        <end position="16"/>
    </location>
    <ligand>
        <name>ATP</name>
        <dbReference type="ChEBI" id="CHEBI:30616"/>
    </ligand>
</feature>
<accession>A0A518KB19</accession>
<evidence type="ECO:0000256" key="5">
    <source>
        <dbReference type="ARBA" id="ARBA00022679"/>
    </source>
</evidence>
<comment type="pathway">
    <text evidence="1 11">Metabolic intermediate biosynthesis; chorismate biosynthesis; chorismate from D-erythrose 4-phosphate and phosphoenolpyruvate: step 5/7.</text>
</comment>
<dbReference type="GO" id="GO:0004765">
    <property type="term" value="F:shikimate kinase activity"/>
    <property type="evidence" value="ECO:0007669"/>
    <property type="project" value="UniProtKB-UniRule"/>
</dbReference>
<dbReference type="PANTHER" id="PTHR21087">
    <property type="entry name" value="SHIKIMATE KINASE"/>
    <property type="match status" value="1"/>
</dbReference>
<dbReference type="UniPathway" id="UPA00053">
    <property type="reaction ID" value="UER00088"/>
</dbReference>
<dbReference type="GO" id="GO:0005524">
    <property type="term" value="F:ATP binding"/>
    <property type="evidence" value="ECO:0007669"/>
    <property type="project" value="UniProtKB-UniRule"/>
</dbReference>
<dbReference type="InterPro" id="IPR000623">
    <property type="entry name" value="Shikimate_kinase/TSH1"/>
</dbReference>
<dbReference type="GO" id="GO:0000287">
    <property type="term" value="F:magnesium ion binding"/>
    <property type="evidence" value="ECO:0007669"/>
    <property type="project" value="UniProtKB-UniRule"/>
</dbReference>
<keyword evidence="8 11" id="KW-0067">ATP-binding</keyword>
<dbReference type="GO" id="GO:0008652">
    <property type="term" value="P:amino acid biosynthetic process"/>
    <property type="evidence" value="ECO:0007669"/>
    <property type="project" value="UniProtKB-KW"/>
</dbReference>
<organism evidence="12 13">
    <name type="scientific">Botrimarina mediterranea</name>
    <dbReference type="NCBI Taxonomy" id="2528022"/>
    <lineage>
        <taxon>Bacteria</taxon>
        <taxon>Pseudomonadati</taxon>
        <taxon>Planctomycetota</taxon>
        <taxon>Planctomycetia</taxon>
        <taxon>Pirellulales</taxon>
        <taxon>Lacipirellulaceae</taxon>
        <taxon>Botrimarina</taxon>
    </lineage>
</organism>
<feature type="binding site" evidence="11">
    <location>
        <position position="140"/>
    </location>
    <ligand>
        <name>substrate</name>
    </ligand>
</feature>